<gene>
    <name evidence="1" type="ORF">RirG_039380</name>
</gene>
<dbReference type="Gene3D" id="2.60.40.640">
    <property type="match status" value="1"/>
</dbReference>
<dbReference type="OrthoDB" id="2371641at2759"/>
<dbReference type="PANTHER" id="PTHR36419:SF1">
    <property type="entry name" value="RHO1 GEF LOCALIZING PROTEIN 1"/>
    <property type="match status" value="1"/>
</dbReference>
<dbReference type="PANTHER" id="PTHR36419">
    <property type="entry name" value="ARRESTIN FAMILY PROTEIN 1"/>
    <property type="match status" value="1"/>
</dbReference>
<reference evidence="1 2" key="1">
    <citation type="submission" date="2014-02" db="EMBL/GenBank/DDBJ databases">
        <title>Single nucleus genome sequencing reveals high similarity among nuclei of an endomycorrhizal fungus.</title>
        <authorList>
            <person name="Lin K."/>
            <person name="Geurts R."/>
            <person name="Zhang Z."/>
            <person name="Limpens E."/>
            <person name="Saunders D.G."/>
            <person name="Mu D."/>
            <person name="Pang E."/>
            <person name="Cao H."/>
            <person name="Cha H."/>
            <person name="Lin T."/>
            <person name="Zhou Q."/>
            <person name="Shang Y."/>
            <person name="Li Y."/>
            <person name="Ivanov S."/>
            <person name="Sharma T."/>
            <person name="Velzen R.V."/>
            <person name="Ruijter N.D."/>
            <person name="Aanen D.K."/>
            <person name="Win J."/>
            <person name="Kamoun S."/>
            <person name="Bisseling T."/>
            <person name="Huang S."/>
        </authorList>
    </citation>
    <scope>NUCLEOTIDE SEQUENCE [LARGE SCALE GENOMIC DNA]</scope>
    <source>
        <strain evidence="2">DAOM197198w</strain>
    </source>
</reference>
<dbReference type="AlphaFoldDB" id="A0A015K1U3"/>
<name>A0A015K1U3_RHIIW</name>
<dbReference type="HOGENOM" id="CLU_059225_0_0_1"/>
<evidence type="ECO:0008006" key="3">
    <source>
        <dbReference type="Google" id="ProtNLM"/>
    </source>
</evidence>
<keyword evidence="2" id="KW-1185">Reference proteome</keyword>
<dbReference type="Proteomes" id="UP000022910">
    <property type="component" value="Unassembled WGS sequence"/>
</dbReference>
<protein>
    <recommendedName>
        <fullName evidence="3">Arrestin C-terminal-like domain-containing protein</fullName>
    </recommendedName>
</protein>
<dbReference type="EMBL" id="JEMT01012372">
    <property type="protein sequence ID" value="EXX75727.1"/>
    <property type="molecule type" value="Genomic_DNA"/>
</dbReference>
<sequence length="363" mass="42000">MKDFMDLTKFPPKSQYKDSCKNIFFSYSQNNSNFQQGYLGIQQTKITGILNIRRPITNPLLTDKIEIIFTGKEFVKWNEAEVGNNISNKFIELSYIIWESSIKGVYQKITELDLPFEIPLPDYLPASLLFKRPITSKIYYILKAKISRPTKYFGLKCDVKIVSVMCPITRWNLPIKPTSLLIPMVRTSNPTSKGVEYEVNLYQTTLGIGNSIIIPISLTLENMKVYVKRIKICLKEYHQLMQKKVVHYNSEDIVKSEIFGDQLMLVSGTMNKYEIKAKLDLVTKNQEKPILPSVHSDHIVIWHKIEVKITLNDAPKIKFEKEVNVVNTICEEDASMITEERRRSNWSKMDKLSAKAVYNLLIN</sequence>
<comment type="caution">
    <text evidence="1">The sequence shown here is derived from an EMBL/GenBank/DDBJ whole genome shotgun (WGS) entry which is preliminary data.</text>
</comment>
<organism evidence="1 2">
    <name type="scientific">Rhizophagus irregularis (strain DAOM 197198w)</name>
    <name type="common">Glomus intraradices</name>
    <dbReference type="NCBI Taxonomy" id="1432141"/>
    <lineage>
        <taxon>Eukaryota</taxon>
        <taxon>Fungi</taxon>
        <taxon>Fungi incertae sedis</taxon>
        <taxon>Mucoromycota</taxon>
        <taxon>Glomeromycotina</taxon>
        <taxon>Glomeromycetes</taxon>
        <taxon>Glomerales</taxon>
        <taxon>Glomeraceae</taxon>
        <taxon>Rhizophagus</taxon>
    </lineage>
</organism>
<evidence type="ECO:0000313" key="2">
    <source>
        <dbReference type="Proteomes" id="UP000022910"/>
    </source>
</evidence>
<dbReference type="GO" id="GO:0000935">
    <property type="term" value="C:division septum"/>
    <property type="evidence" value="ECO:0007669"/>
    <property type="project" value="TreeGrafter"/>
</dbReference>
<accession>A0A015K1U3</accession>
<proteinExistence type="predicted"/>
<dbReference type="InterPro" id="IPR053060">
    <property type="entry name" value="Cytokinesis_Signaling_Reg"/>
</dbReference>
<dbReference type="InterPro" id="IPR014752">
    <property type="entry name" value="Arrestin-like_C"/>
</dbReference>
<dbReference type="GO" id="GO:0000917">
    <property type="term" value="P:division septum assembly"/>
    <property type="evidence" value="ECO:0007669"/>
    <property type="project" value="TreeGrafter"/>
</dbReference>
<evidence type="ECO:0000313" key="1">
    <source>
        <dbReference type="EMBL" id="EXX75727.1"/>
    </source>
</evidence>